<dbReference type="EMBL" id="OW152821">
    <property type="protein sequence ID" value="CAH2075946.1"/>
    <property type="molecule type" value="Genomic_DNA"/>
</dbReference>
<dbReference type="Proteomes" id="UP000837857">
    <property type="component" value="Chromosome 9"/>
</dbReference>
<accession>A0ABN8J8B3</accession>
<protein>
    <recommendedName>
        <fullName evidence="3">Ribosomal protein S19</fullName>
    </recommendedName>
</protein>
<organism evidence="1 2">
    <name type="scientific">Iphiclides podalirius</name>
    <name type="common">scarce swallowtail</name>
    <dbReference type="NCBI Taxonomy" id="110791"/>
    <lineage>
        <taxon>Eukaryota</taxon>
        <taxon>Metazoa</taxon>
        <taxon>Ecdysozoa</taxon>
        <taxon>Arthropoda</taxon>
        <taxon>Hexapoda</taxon>
        <taxon>Insecta</taxon>
        <taxon>Pterygota</taxon>
        <taxon>Neoptera</taxon>
        <taxon>Endopterygota</taxon>
        <taxon>Lepidoptera</taxon>
        <taxon>Glossata</taxon>
        <taxon>Ditrysia</taxon>
        <taxon>Papilionoidea</taxon>
        <taxon>Papilionidae</taxon>
        <taxon>Papilioninae</taxon>
        <taxon>Iphiclides</taxon>
    </lineage>
</organism>
<proteinExistence type="predicted"/>
<gene>
    <name evidence="1" type="ORF">IPOD504_LOCUS17066</name>
</gene>
<feature type="non-terminal residue" evidence="1">
    <location>
        <position position="1"/>
    </location>
</feature>
<sequence>MGRLVRRRVNSGSLKKRIPLATSYGLIPKQTEASLSSLHFKIADPGTGFNKGRPVFALPHGTSQFRARSAHELRK</sequence>
<reference evidence="1" key="1">
    <citation type="submission" date="2022-03" db="EMBL/GenBank/DDBJ databases">
        <authorList>
            <person name="Martin H S."/>
        </authorList>
    </citation>
    <scope>NUCLEOTIDE SEQUENCE</scope>
</reference>
<keyword evidence="2" id="KW-1185">Reference proteome</keyword>
<evidence type="ECO:0008006" key="3">
    <source>
        <dbReference type="Google" id="ProtNLM"/>
    </source>
</evidence>
<evidence type="ECO:0000313" key="2">
    <source>
        <dbReference type="Proteomes" id="UP000837857"/>
    </source>
</evidence>
<name>A0ABN8J8B3_9NEOP</name>
<evidence type="ECO:0000313" key="1">
    <source>
        <dbReference type="EMBL" id="CAH2075946.1"/>
    </source>
</evidence>